<evidence type="ECO:0000313" key="3">
    <source>
        <dbReference type="Proteomes" id="UP000636110"/>
    </source>
</evidence>
<gene>
    <name evidence="2" type="ORF">GM920_18990</name>
</gene>
<reference evidence="2 3" key="1">
    <citation type="submission" date="2019-11" db="EMBL/GenBank/DDBJ databases">
        <title>Description of Pedobacter sp. LMG 31462T.</title>
        <authorList>
            <person name="Carlier A."/>
            <person name="Qi S."/>
            <person name="Vandamme P."/>
        </authorList>
    </citation>
    <scope>NUCLEOTIDE SEQUENCE [LARGE SCALE GENOMIC DNA]</scope>
    <source>
        <strain evidence="2 3">LMG 31462</strain>
    </source>
</reference>
<dbReference type="RefSeq" id="WP_182960438.1">
    <property type="nucleotide sequence ID" value="NZ_WNXC01000008.1"/>
</dbReference>
<dbReference type="Pfam" id="PF07566">
    <property type="entry name" value="DUF1543"/>
    <property type="match status" value="1"/>
</dbReference>
<protein>
    <submittedName>
        <fullName evidence="2">DUF1543 domain-containing protein</fullName>
    </submittedName>
</protein>
<accession>A0ABR6F0C3</accession>
<dbReference type="EMBL" id="WNXC01000008">
    <property type="protein sequence ID" value="MBB2150990.1"/>
    <property type="molecule type" value="Genomic_DNA"/>
</dbReference>
<dbReference type="Gene3D" id="3.10.20.10">
    <property type="match status" value="2"/>
</dbReference>
<dbReference type="Proteomes" id="UP000636110">
    <property type="component" value="Unassembled WGS sequence"/>
</dbReference>
<organism evidence="2 3">
    <name type="scientific">Pedobacter gandavensis</name>
    <dbReference type="NCBI Taxonomy" id="2679963"/>
    <lineage>
        <taxon>Bacteria</taxon>
        <taxon>Pseudomonadati</taxon>
        <taxon>Bacteroidota</taxon>
        <taxon>Sphingobacteriia</taxon>
        <taxon>Sphingobacteriales</taxon>
        <taxon>Sphingobacteriaceae</taxon>
        <taxon>Pedobacter</taxon>
    </lineage>
</organism>
<name>A0ABR6F0C3_9SPHI</name>
<keyword evidence="3" id="KW-1185">Reference proteome</keyword>
<dbReference type="InterPro" id="IPR011440">
    <property type="entry name" value="DUF1543"/>
</dbReference>
<feature type="domain" description="DUF1543" evidence="1">
    <location>
        <begin position="19"/>
        <end position="69"/>
    </location>
</feature>
<sequence>MESPKLFMLMLGCKPAARRIEQHDMLFSIGTALKDLKQEILDFWPEGGEKIHVDAWREVNTVDGYKIEVVPTAALKEQEQQHKLFFMNLGGYKPNVFDEPHYKMLIVAPDLANAIQQAKQTAFYKHTGFEGATSHIDDKYGVDVDDAFEVVDVLPESLKNNYELKITSEEGLLEDEIHLGYFKLSRL</sequence>
<proteinExistence type="predicted"/>
<comment type="caution">
    <text evidence="2">The sequence shown here is derived from an EMBL/GenBank/DDBJ whole genome shotgun (WGS) entry which is preliminary data.</text>
</comment>
<evidence type="ECO:0000259" key="1">
    <source>
        <dbReference type="Pfam" id="PF07566"/>
    </source>
</evidence>
<evidence type="ECO:0000313" key="2">
    <source>
        <dbReference type="EMBL" id="MBB2150990.1"/>
    </source>
</evidence>